<keyword evidence="1" id="KW-0472">Membrane</keyword>
<keyword evidence="3" id="KW-1185">Reference proteome</keyword>
<dbReference type="EMBL" id="BMAW01022024">
    <property type="protein sequence ID" value="GFT75867.1"/>
    <property type="molecule type" value="Genomic_DNA"/>
</dbReference>
<dbReference type="AlphaFoldDB" id="A0A8X6PKG1"/>
<evidence type="ECO:0000256" key="1">
    <source>
        <dbReference type="SAM" id="Phobius"/>
    </source>
</evidence>
<organism evidence="2 3">
    <name type="scientific">Nephila pilipes</name>
    <name type="common">Giant wood spider</name>
    <name type="synonym">Nephila maculata</name>
    <dbReference type="NCBI Taxonomy" id="299642"/>
    <lineage>
        <taxon>Eukaryota</taxon>
        <taxon>Metazoa</taxon>
        <taxon>Ecdysozoa</taxon>
        <taxon>Arthropoda</taxon>
        <taxon>Chelicerata</taxon>
        <taxon>Arachnida</taxon>
        <taxon>Araneae</taxon>
        <taxon>Araneomorphae</taxon>
        <taxon>Entelegynae</taxon>
        <taxon>Araneoidea</taxon>
        <taxon>Nephilidae</taxon>
        <taxon>Nephila</taxon>
    </lineage>
</organism>
<accession>A0A8X6PKG1</accession>
<dbReference type="Proteomes" id="UP000887013">
    <property type="component" value="Unassembled WGS sequence"/>
</dbReference>
<keyword evidence="1" id="KW-0812">Transmembrane</keyword>
<comment type="caution">
    <text evidence="2">The sequence shown here is derived from an EMBL/GenBank/DDBJ whole genome shotgun (WGS) entry which is preliminary data.</text>
</comment>
<evidence type="ECO:0000313" key="3">
    <source>
        <dbReference type="Proteomes" id="UP000887013"/>
    </source>
</evidence>
<protein>
    <submittedName>
        <fullName evidence="2">Uncharacterized protein</fullName>
    </submittedName>
</protein>
<evidence type="ECO:0000313" key="2">
    <source>
        <dbReference type="EMBL" id="GFT75867.1"/>
    </source>
</evidence>
<feature type="transmembrane region" description="Helical" evidence="1">
    <location>
        <begin position="54"/>
        <end position="73"/>
    </location>
</feature>
<feature type="transmembrane region" description="Helical" evidence="1">
    <location>
        <begin position="85"/>
        <end position="106"/>
    </location>
</feature>
<name>A0A8X6PKG1_NEPPI</name>
<keyword evidence="1" id="KW-1133">Transmembrane helix</keyword>
<proteinExistence type="predicted"/>
<feature type="transmembrane region" description="Helical" evidence="1">
    <location>
        <begin position="7"/>
        <end position="29"/>
    </location>
</feature>
<sequence length="108" mass="11722">MKFGIKTIIIGAVLVLLVVSVVIQGYVMYQISNAEKFKVDNAGKVITTGVEAQTFWVTNRLLFVGPTVGILIAKTGSVMVMDRQLLSYVQMVLHLLGFGLGVGIFFKG</sequence>
<reference evidence="2" key="1">
    <citation type="submission" date="2020-08" db="EMBL/GenBank/DDBJ databases">
        <title>Multicomponent nature underlies the extraordinary mechanical properties of spider dragline silk.</title>
        <authorList>
            <person name="Kono N."/>
            <person name="Nakamura H."/>
            <person name="Mori M."/>
            <person name="Yoshida Y."/>
            <person name="Ohtoshi R."/>
            <person name="Malay A.D."/>
            <person name="Moran D.A.P."/>
            <person name="Tomita M."/>
            <person name="Numata K."/>
            <person name="Arakawa K."/>
        </authorList>
    </citation>
    <scope>NUCLEOTIDE SEQUENCE</scope>
</reference>
<gene>
    <name evidence="2" type="ORF">NPIL_18881</name>
</gene>